<keyword evidence="1" id="KW-0732">Signal</keyword>
<evidence type="ECO:0008006" key="4">
    <source>
        <dbReference type="Google" id="ProtNLM"/>
    </source>
</evidence>
<evidence type="ECO:0000256" key="1">
    <source>
        <dbReference type="SAM" id="SignalP"/>
    </source>
</evidence>
<reference evidence="2 3" key="1">
    <citation type="journal article" date="2015" name="Genome Announc.">
        <title>Expanding the biotechnology potential of lactobacilli through comparative genomics of 213 strains and associated genera.</title>
        <authorList>
            <person name="Sun Z."/>
            <person name="Harris H.M."/>
            <person name="McCann A."/>
            <person name="Guo C."/>
            <person name="Argimon S."/>
            <person name="Zhang W."/>
            <person name="Yang X."/>
            <person name="Jeffery I.B."/>
            <person name="Cooney J.C."/>
            <person name="Kagawa T.F."/>
            <person name="Liu W."/>
            <person name="Song Y."/>
            <person name="Salvetti E."/>
            <person name="Wrobel A."/>
            <person name="Rasinkangas P."/>
            <person name="Parkhill J."/>
            <person name="Rea M.C."/>
            <person name="O'Sullivan O."/>
            <person name="Ritari J."/>
            <person name="Douillard F.P."/>
            <person name="Paul Ross R."/>
            <person name="Yang R."/>
            <person name="Briner A.E."/>
            <person name="Felis G.E."/>
            <person name="de Vos W.M."/>
            <person name="Barrangou R."/>
            <person name="Klaenhammer T.R."/>
            <person name="Caufield P.W."/>
            <person name="Cui Y."/>
            <person name="Zhang H."/>
            <person name="O'Toole P.W."/>
        </authorList>
    </citation>
    <scope>NUCLEOTIDE SEQUENCE [LARGE SCALE GENOMIC DNA]</scope>
    <source>
        <strain evidence="2 3">DSM 19906</strain>
    </source>
</reference>
<dbReference type="EMBL" id="AZEB01000005">
    <property type="protein sequence ID" value="KRL22664.1"/>
    <property type="molecule type" value="Genomic_DNA"/>
</dbReference>
<protein>
    <recommendedName>
        <fullName evidence="4">S-layer protein</fullName>
    </recommendedName>
</protein>
<accession>A0A0R1P212</accession>
<dbReference type="RefSeq" id="WP_191981998.1">
    <property type="nucleotide sequence ID" value="NZ_AZEB01000005.1"/>
</dbReference>
<feature type="chain" id="PRO_5038916036" description="S-layer protein" evidence="1">
    <location>
        <begin position="28"/>
        <end position="643"/>
    </location>
</feature>
<evidence type="ECO:0000313" key="2">
    <source>
        <dbReference type="EMBL" id="KRL22664.1"/>
    </source>
</evidence>
<comment type="caution">
    <text evidence="2">The sequence shown here is derived from an EMBL/GenBank/DDBJ whole genome shotgun (WGS) entry which is preliminary data.</text>
</comment>
<feature type="signal peptide" evidence="1">
    <location>
        <begin position="1"/>
        <end position="27"/>
    </location>
</feature>
<evidence type="ECO:0000313" key="3">
    <source>
        <dbReference type="Proteomes" id="UP000051439"/>
    </source>
</evidence>
<gene>
    <name evidence="2" type="ORF">FC98_GL002264</name>
</gene>
<dbReference type="AlphaFoldDB" id="A0A0R1P212"/>
<keyword evidence="3" id="KW-1185">Reference proteome</keyword>
<proteinExistence type="predicted"/>
<dbReference type="Proteomes" id="UP000051439">
    <property type="component" value="Unassembled WGS sequence"/>
</dbReference>
<name>A0A0R1P212_9LACO</name>
<dbReference type="PATRIC" id="fig|1423766.4.peg.2346"/>
<organism evidence="2 3">
    <name type="scientific">Lentilactobacillus kisonensis DSM 19906 = JCM 15041</name>
    <dbReference type="NCBI Taxonomy" id="1423766"/>
    <lineage>
        <taxon>Bacteria</taxon>
        <taxon>Bacillati</taxon>
        <taxon>Bacillota</taxon>
        <taxon>Bacilli</taxon>
        <taxon>Lactobacillales</taxon>
        <taxon>Lactobacillaceae</taxon>
        <taxon>Lentilactobacillus</taxon>
    </lineage>
</organism>
<sequence length="643" mass="69807">MRFDLKRSLFLSVAALGFIAVAGTANSQTASAKTYARVTSNSKMAMLPQDRNVTFTGNNALYTKAGTLRGARTVASKATLSSFSNASTSTHNVRAYRVATTNRGSIYYKVVTYDGSYRGWIYGGKTDSDFNGGVQQYRTFTNQAFSTLTDAQQNGTYKITTPGTANDGTQVTYKSPAYTSYKVGRAITDSSPYANTQFKIDAVGYRTKEGSTDRWVHIYDPANPNSQATGWIKFSGLTQTNATTPIADNQIQFNIMDPNNSNNTLTTFNWTKTGATRNSYLGNYNTTTHNWSLDSNDQASLQTAINNSLSAYNSTHGTNYSYNISNLNQSQLNNLAVAQFGGSVKLYLNSAIADNAVRVYFKTPNGNTLSNYYDWTKSGVNRGNLVGYQNGANWSFYGNDQSDIQGKLATALAGTGYGLNYNNNNTLNQDQINAIASGHYGSAVTISVVPSTNMQTTNIVPTTTIGNTNVRLVRFNPTSPNKVFDETKQTLNGTITPGSNFTNSMNAYDISKLTDSDKEAFEGFMHTNYGDDSGLEALNNEFALAAQKQFIEGNNSDWTYGPFAAGTAFTGQNIIDQIGKAGNSDMVTMLSPVYPVFSKDGTYSWAQWKFDGPVASNGGTIGNDALVNYQAESQGYTLPTVTR</sequence>